<evidence type="ECO:0000313" key="3">
    <source>
        <dbReference type="EMBL" id="KAK4254113.1"/>
    </source>
</evidence>
<dbReference type="Proteomes" id="UP001293593">
    <property type="component" value="Unassembled WGS sequence"/>
</dbReference>
<reference evidence="3" key="1">
    <citation type="submission" date="2023-10" db="EMBL/GenBank/DDBJ databases">
        <title>Chromosome-level genome of the transformable northern wattle, Acacia crassicarpa.</title>
        <authorList>
            <person name="Massaro I."/>
            <person name="Sinha N.R."/>
            <person name="Poethig S."/>
            <person name="Leichty A.R."/>
        </authorList>
    </citation>
    <scope>NUCLEOTIDE SEQUENCE</scope>
    <source>
        <strain evidence="3">Acra3RX</strain>
        <tissue evidence="3">Leaf</tissue>
    </source>
</reference>
<evidence type="ECO:0000256" key="1">
    <source>
        <dbReference type="ARBA" id="ARBA00022837"/>
    </source>
</evidence>
<feature type="domain" description="EF-hand" evidence="2">
    <location>
        <begin position="20"/>
        <end position="55"/>
    </location>
</feature>
<keyword evidence="1" id="KW-0106">Calcium</keyword>
<dbReference type="SUPFAM" id="SSF47473">
    <property type="entry name" value="EF-hand"/>
    <property type="match status" value="1"/>
</dbReference>
<comment type="caution">
    <text evidence="3">The sequence shown here is derived from an EMBL/GenBank/DDBJ whole genome shotgun (WGS) entry which is preliminary data.</text>
</comment>
<dbReference type="SMART" id="SM00054">
    <property type="entry name" value="EFh"/>
    <property type="match status" value="2"/>
</dbReference>
<keyword evidence="4" id="KW-1185">Reference proteome</keyword>
<proteinExistence type="predicted"/>
<dbReference type="AlphaFoldDB" id="A0AAE1IRA2"/>
<accession>A0AAE1IRA2</accession>
<dbReference type="InterPro" id="IPR002048">
    <property type="entry name" value="EF_hand_dom"/>
</dbReference>
<evidence type="ECO:0000313" key="4">
    <source>
        <dbReference type="Proteomes" id="UP001293593"/>
    </source>
</evidence>
<gene>
    <name evidence="3" type="ORF">QN277_009540</name>
</gene>
<organism evidence="3 4">
    <name type="scientific">Acacia crassicarpa</name>
    <name type="common">northern wattle</name>
    <dbReference type="NCBI Taxonomy" id="499986"/>
    <lineage>
        <taxon>Eukaryota</taxon>
        <taxon>Viridiplantae</taxon>
        <taxon>Streptophyta</taxon>
        <taxon>Embryophyta</taxon>
        <taxon>Tracheophyta</taxon>
        <taxon>Spermatophyta</taxon>
        <taxon>Magnoliopsida</taxon>
        <taxon>eudicotyledons</taxon>
        <taxon>Gunneridae</taxon>
        <taxon>Pentapetalae</taxon>
        <taxon>rosids</taxon>
        <taxon>fabids</taxon>
        <taxon>Fabales</taxon>
        <taxon>Fabaceae</taxon>
        <taxon>Caesalpinioideae</taxon>
        <taxon>mimosoid clade</taxon>
        <taxon>Acacieae</taxon>
        <taxon>Acacia</taxon>
    </lineage>
</organism>
<dbReference type="PANTHER" id="PTHR34574:SF10">
    <property type="entry name" value="OS09G0482800 PROTEIN"/>
    <property type="match status" value="1"/>
</dbReference>
<dbReference type="Pfam" id="PF13499">
    <property type="entry name" value="EF-hand_7"/>
    <property type="match status" value="1"/>
</dbReference>
<name>A0AAE1IRA2_9FABA</name>
<dbReference type="GO" id="GO:0005509">
    <property type="term" value="F:calcium ion binding"/>
    <property type="evidence" value="ECO:0007669"/>
    <property type="project" value="InterPro"/>
</dbReference>
<dbReference type="PROSITE" id="PS50222">
    <property type="entry name" value="EF_HAND_2"/>
    <property type="match status" value="2"/>
</dbReference>
<dbReference type="InterPro" id="IPR018247">
    <property type="entry name" value="EF_Hand_1_Ca_BS"/>
</dbReference>
<protein>
    <recommendedName>
        <fullName evidence="2">EF-hand domain-containing protein</fullName>
    </recommendedName>
</protein>
<dbReference type="PROSITE" id="PS00018">
    <property type="entry name" value="EF_HAND_1"/>
    <property type="match status" value="2"/>
</dbReference>
<dbReference type="Gene3D" id="1.10.238.10">
    <property type="entry name" value="EF-hand"/>
    <property type="match status" value="1"/>
</dbReference>
<dbReference type="EMBL" id="JAWXYG010000014">
    <property type="protein sequence ID" value="KAK4254113.1"/>
    <property type="molecule type" value="Genomic_DNA"/>
</dbReference>
<dbReference type="PANTHER" id="PTHR34574">
    <property type="entry name" value="CALCIUM-BINDING EF-HAND FAMILY PROTEIN-RELATED"/>
    <property type="match status" value="1"/>
</dbReference>
<dbReference type="InterPro" id="IPR011992">
    <property type="entry name" value="EF-hand-dom_pair"/>
</dbReference>
<evidence type="ECO:0000259" key="2">
    <source>
        <dbReference type="PROSITE" id="PS50222"/>
    </source>
</evidence>
<feature type="domain" description="EF-hand" evidence="2">
    <location>
        <begin position="69"/>
        <end position="104"/>
    </location>
</feature>
<sequence>MSVEIVDAATILNFLEDDEVFDASVRDMFGVLDKDKNGFLSYNEMVNEFKRLRLFEADFGIDMKTEADEVARVYDSLFLQFDHDMDGKINLREFKEETKKMMIAIADGIGFLPLQMILEPDSLILKAIQRENVMPARQ</sequence>